<dbReference type="GO" id="GO:0003824">
    <property type="term" value="F:catalytic activity"/>
    <property type="evidence" value="ECO:0007669"/>
    <property type="project" value="InterPro"/>
</dbReference>
<keyword evidence="5" id="KW-0411">Iron-sulfur</keyword>
<keyword evidence="3" id="KW-0479">Metal-binding</keyword>
<accession>A0A7Y7B8S8</accession>
<keyword evidence="2" id="KW-0949">S-adenosyl-L-methionine</keyword>
<evidence type="ECO:0000259" key="7">
    <source>
        <dbReference type="PROSITE" id="PS51918"/>
    </source>
</evidence>
<feature type="compositionally biased region" description="Low complexity" evidence="6">
    <location>
        <begin position="682"/>
        <end position="695"/>
    </location>
</feature>
<gene>
    <name evidence="8" type="ORF">HG542_26005</name>
</gene>
<dbReference type="InterPro" id="IPR006638">
    <property type="entry name" value="Elp3/MiaA/NifB-like_rSAM"/>
</dbReference>
<dbReference type="PANTHER" id="PTHR43409">
    <property type="entry name" value="ANAEROBIC MAGNESIUM-PROTOPORPHYRIN IX MONOMETHYL ESTER CYCLASE-RELATED"/>
    <property type="match status" value="1"/>
</dbReference>
<evidence type="ECO:0000313" key="9">
    <source>
        <dbReference type="Proteomes" id="UP000587462"/>
    </source>
</evidence>
<evidence type="ECO:0000256" key="3">
    <source>
        <dbReference type="ARBA" id="ARBA00022723"/>
    </source>
</evidence>
<dbReference type="SFLD" id="SFLDS00029">
    <property type="entry name" value="Radical_SAM"/>
    <property type="match status" value="1"/>
</dbReference>
<evidence type="ECO:0000256" key="1">
    <source>
        <dbReference type="ARBA" id="ARBA00001966"/>
    </source>
</evidence>
<protein>
    <submittedName>
        <fullName evidence="8">Radical SAM protein</fullName>
    </submittedName>
</protein>
<dbReference type="InterPro" id="IPR013785">
    <property type="entry name" value="Aldolase_TIM"/>
</dbReference>
<dbReference type="Proteomes" id="UP000587462">
    <property type="component" value="Unassembled WGS sequence"/>
</dbReference>
<dbReference type="GO" id="GO:0051536">
    <property type="term" value="F:iron-sulfur cluster binding"/>
    <property type="evidence" value="ECO:0007669"/>
    <property type="project" value="UniProtKB-KW"/>
</dbReference>
<dbReference type="RefSeq" id="WP_171085514.1">
    <property type="nucleotide sequence ID" value="NZ_BNBU01000002.1"/>
</dbReference>
<comment type="cofactor">
    <cofactor evidence="1">
        <name>[4Fe-4S] cluster</name>
        <dbReference type="ChEBI" id="CHEBI:49883"/>
    </cofactor>
</comment>
<dbReference type="InterPro" id="IPR007197">
    <property type="entry name" value="rSAM"/>
</dbReference>
<keyword evidence="4" id="KW-0408">Iron</keyword>
<evidence type="ECO:0000256" key="5">
    <source>
        <dbReference type="ARBA" id="ARBA00023014"/>
    </source>
</evidence>
<comment type="caution">
    <text evidence="8">The sequence shown here is derived from an EMBL/GenBank/DDBJ whole genome shotgun (WGS) entry which is preliminary data.</text>
</comment>
<dbReference type="Gene3D" id="3.20.20.70">
    <property type="entry name" value="Aldolase class I"/>
    <property type="match status" value="1"/>
</dbReference>
<proteinExistence type="predicted"/>
<dbReference type="SUPFAM" id="SSF102114">
    <property type="entry name" value="Radical SAM enzymes"/>
    <property type="match status" value="1"/>
</dbReference>
<name>A0A7Y7B8S8_STRMO</name>
<reference evidence="8 9" key="1">
    <citation type="submission" date="2020-04" db="EMBL/GenBank/DDBJ databases">
        <title>Draft Genome Sequence of Streptomyces morookaense DSM 40503, an 8-azaguanine-producing strain.</title>
        <authorList>
            <person name="Qi J."/>
            <person name="Gao J.-M."/>
        </authorList>
    </citation>
    <scope>NUCLEOTIDE SEQUENCE [LARGE SCALE GENOMIC DNA]</scope>
    <source>
        <strain evidence="8 9">DSM 40503</strain>
    </source>
</reference>
<dbReference type="SMART" id="SM00729">
    <property type="entry name" value="Elp3"/>
    <property type="match status" value="1"/>
</dbReference>
<evidence type="ECO:0000256" key="6">
    <source>
        <dbReference type="SAM" id="MobiDB-lite"/>
    </source>
</evidence>
<evidence type="ECO:0000256" key="4">
    <source>
        <dbReference type="ARBA" id="ARBA00023004"/>
    </source>
</evidence>
<dbReference type="AlphaFoldDB" id="A0A7Y7B8S8"/>
<dbReference type="PANTHER" id="PTHR43409:SF7">
    <property type="entry name" value="BLL1977 PROTEIN"/>
    <property type="match status" value="1"/>
</dbReference>
<feature type="domain" description="Radical SAM core" evidence="7">
    <location>
        <begin position="295"/>
        <end position="512"/>
    </location>
</feature>
<organism evidence="8 9">
    <name type="scientific">Streptomyces morookaense</name>
    <name type="common">Streptoverticillium morookaense</name>
    <dbReference type="NCBI Taxonomy" id="1970"/>
    <lineage>
        <taxon>Bacteria</taxon>
        <taxon>Bacillati</taxon>
        <taxon>Actinomycetota</taxon>
        <taxon>Actinomycetes</taxon>
        <taxon>Kitasatosporales</taxon>
        <taxon>Streptomycetaceae</taxon>
        <taxon>Streptomyces</taxon>
    </lineage>
</organism>
<dbReference type="GO" id="GO:0046872">
    <property type="term" value="F:metal ion binding"/>
    <property type="evidence" value="ECO:0007669"/>
    <property type="project" value="UniProtKB-KW"/>
</dbReference>
<keyword evidence="9" id="KW-1185">Reference proteome</keyword>
<dbReference type="EMBL" id="JABBXF010000071">
    <property type="protein sequence ID" value="NVK81081.1"/>
    <property type="molecule type" value="Genomic_DNA"/>
</dbReference>
<feature type="region of interest" description="Disordered" evidence="6">
    <location>
        <begin position="654"/>
        <end position="708"/>
    </location>
</feature>
<evidence type="ECO:0000313" key="8">
    <source>
        <dbReference type="EMBL" id="NVK81081.1"/>
    </source>
</evidence>
<dbReference type="Pfam" id="PF04055">
    <property type="entry name" value="Radical_SAM"/>
    <property type="match status" value="1"/>
</dbReference>
<evidence type="ECO:0000256" key="2">
    <source>
        <dbReference type="ARBA" id="ARBA00022691"/>
    </source>
</evidence>
<dbReference type="GO" id="GO:0005829">
    <property type="term" value="C:cytosol"/>
    <property type="evidence" value="ECO:0007669"/>
    <property type="project" value="TreeGrafter"/>
</dbReference>
<sequence>MGDTAPADAVLLFPPQTEARLFPYLSLPCLTGHLRAQGRTVHQEDLNLGLFHELLQYGPLMGAYERHRGRSGMRHWYRAAMAETACAHLPELRSHVLTKHGAGALGPARAVRLANQAVETVLEDSFLTRPWPGLDALDAEVARLAAQDAAALDPPTATLRRLLERTLAATRPRLVGLSVAFFSQLAPALLIAAWVRALQPEAQVWLGGQQVMLRSGELLGLRSVRHGADALCTAAGEEPLAAGLDALDGTTAASDVPGVLWTAPGRETGAALPLRMTFRDTGPPDFDGLPVHSYVAEDFQLAIVSCVGCYWGRCVFCSYGNRSLPKGAYQQGTPAQIADSVESVVRRHGVDFVAVVDENTNLRLIVQAMREVRRRGIRVTFSTRNRLESVLLDEEFCRELSALGCVLMSVGYETNAQRLLDLMDKGVVSADYQRIIDNITGAGINLRFSVMGGLFDETDDEAKASREFLRANETKIGIDVLQLMVAEPGTLLAADAARYGITLDRSGALGANPELNYLGGRHGYPLTAPDGPGRATSLHRLTDTFRAVRPQGNDALPPHQRHSRTHGPVRHARLRPWVRPVPSAAAEGTGAGSLLLSDLVWQQIFALPREHVAVEEDAYTLTARSDRGARLLGRLVAADAAESIPLPDRLDAGRVRRVGTGPAPPDTAPRRVVASPEYAQYASDAPPCDAPPATAGRCPQHQTPRGLH</sequence>
<dbReference type="SFLD" id="SFLDG01082">
    <property type="entry name" value="B12-binding_domain_containing"/>
    <property type="match status" value="1"/>
</dbReference>
<dbReference type="InterPro" id="IPR058240">
    <property type="entry name" value="rSAM_sf"/>
</dbReference>
<dbReference type="PROSITE" id="PS51918">
    <property type="entry name" value="RADICAL_SAM"/>
    <property type="match status" value="1"/>
</dbReference>
<dbReference type="InterPro" id="IPR051198">
    <property type="entry name" value="BchE-like"/>
</dbReference>